<dbReference type="InterPro" id="IPR029058">
    <property type="entry name" value="AB_hydrolase_fold"/>
</dbReference>
<sequence length="365" mass="40464">MAPRQYFLRKPSKPVFVAMATTRTTERTWPELLGSNNWKGLLEPLYLDLRRLILRSGDFCQATYDAFNNDQNSKYCGSSRYGKQSFFQKVMLDSASDYQVSSFLYATAQVTVTKPSSSIPCHVKLGTVNRIGSDTLPLPLMKPSKVFKTSPEEGNGSSTDSGEDDESVPKVMLGWLTVYTSSDPKSSFTKQSARTQLLTEIKKLVNQYKDEKLSITFTGHSLGASLSILSAFDIVANEISDIPVTAFVFGCPQVGPLLGYVSSGTELVIDTRKSASLKDSTNPSDWHNLQGMLHIVAGWNGADGEFKLEVERSPALVNKSSEFLKDEYLIPGSWWVEKNKGLVRDEKGEWVLAPPAEEDLPIPEY</sequence>
<evidence type="ECO:0000256" key="3">
    <source>
        <dbReference type="ARBA" id="ARBA00022963"/>
    </source>
</evidence>
<feature type="region of interest" description="Disordered" evidence="6">
    <location>
        <begin position="144"/>
        <end position="167"/>
    </location>
</feature>
<dbReference type="InterPro" id="IPR033556">
    <property type="entry name" value="PLA"/>
</dbReference>
<proteinExistence type="inferred from homology"/>
<evidence type="ECO:0000256" key="5">
    <source>
        <dbReference type="RuleBase" id="RU367093"/>
    </source>
</evidence>
<dbReference type="Gene3D" id="3.40.50.1820">
    <property type="entry name" value="alpha/beta hydrolase"/>
    <property type="match status" value="3"/>
</dbReference>
<accession>A0A5J5A8Z6</accession>
<keyword evidence="9" id="KW-1185">Reference proteome</keyword>
<comment type="similarity">
    <text evidence="1 5">Belongs to the AB hydrolase superfamily. Lipase family.</text>
</comment>
<reference evidence="8 9" key="1">
    <citation type="submission" date="2019-09" db="EMBL/GenBank/DDBJ databases">
        <title>A chromosome-level genome assembly of the Chinese tupelo Nyssa sinensis.</title>
        <authorList>
            <person name="Yang X."/>
            <person name="Kang M."/>
            <person name="Yang Y."/>
            <person name="Xiong H."/>
            <person name="Wang M."/>
            <person name="Zhang Z."/>
            <person name="Wang Z."/>
            <person name="Wu H."/>
            <person name="Ma T."/>
            <person name="Liu J."/>
            <person name="Xi Z."/>
        </authorList>
    </citation>
    <scope>NUCLEOTIDE SEQUENCE [LARGE SCALE GENOMIC DNA]</scope>
    <source>
        <strain evidence="8">J267</strain>
        <tissue evidence="8">Leaf</tissue>
    </source>
</reference>
<dbReference type="EMBL" id="CM018046">
    <property type="protein sequence ID" value="KAA8526276.1"/>
    <property type="molecule type" value="Genomic_DNA"/>
</dbReference>
<name>A0A5J5A8Z6_9ASTE</name>
<dbReference type="PANTHER" id="PTHR31828">
    <property type="entry name" value="PHOSPHOLIPASE A1-IIGAMMA"/>
    <property type="match status" value="1"/>
</dbReference>
<dbReference type="EC" id="3.1.1.-" evidence="5"/>
<evidence type="ECO:0000256" key="4">
    <source>
        <dbReference type="ARBA" id="ARBA00023098"/>
    </source>
</evidence>
<evidence type="ECO:0000259" key="7">
    <source>
        <dbReference type="Pfam" id="PF01764"/>
    </source>
</evidence>
<evidence type="ECO:0000313" key="9">
    <source>
        <dbReference type="Proteomes" id="UP000325577"/>
    </source>
</evidence>
<feature type="domain" description="Fungal lipase-type" evidence="7">
    <location>
        <begin position="164"/>
        <end position="255"/>
    </location>
</feature>
<dbReference type="PANTHER" id="PTHR31828:SF10">
    <property type="entry name" value="PHOSPHOLIPASE A1-IIDELTA"/>
    <property type="match status" value="1"/>
</dbReference>
<dbReference type="SUPFAM" id="SSF53474">
    <property type="entry name" value="alpha/beta-Hydrolases"/>
    <property type="match status" value="1"/>
</dbReference>
<dbReference type="Proteomes" id="UP000325577">
    <property type="component" value="Linkage Group LG3"/>
</dbReference>
<evidence type="ECO:0000313" key="8">
    <source>
        <dbReference type="EMBL" id="KAA8526276.1"/>
    </source>
</evidence>
<comment type="function">
    <text evidence="5">Acylhydrolase that catalyzes the hydrolysis of phospholipids at the sn-1 position.</text>
</comment>
<keyword evidence="4 5" id="KW-0443">Lipid metabolism</keyword>
<gene>
    <name evidence="8" type="ORF">F0562_008521</name>
</gene>
<dbReference type="InterPro" id="IPR002921">
    <property type="entry name" value="Fungal_lipase-type"/>
</dbReference>
<evidence type="ECO:0000256" key="2">
    <source>
        <dbReference type="ARBA" id="ARBA00022801"/>
    </source>
</evidence>
<evidence type="ECO:0000256" key="6">
    <source>
        <dbReference type="SAM" id="MobiDB-lite"/>
    </source>
</evidence>
<dbReference type="AlphaFoldDB" id="A0A5J5A8Z6"/>
<organism evidence="8 9">
    <name type="scientific">Nyssa sinensis</name>
    <dbReference type="NCBI Taxonomy" id="561372"/>
    <lineage>
        <taxon>Eukaryota</taxon>
        <taxon>Viridiplantae</taxon>
        <taxon>Streptophyta</taxon>
        <taxon>Embryophyta</taxon>
        <taxon>Tracheophyta</taxon>
        <taxon>Spermatophyta</taxon>
        <taxon>Magnoliopsida</taxon>
        <taxon>eudicotyledons</taxon>
        <taxon>Gunneridae</taxon>
        <taxon>Pentapetalae</taxon>
        <taxon>asterids</taxon>
        <taxon>Cornales</taxon>
        <taxon>Nyssaceae</taxon>
        <taxon>Nyssa</taxon>
    </lineage>
</organism>
<evidence type="ECO:0000256" key="1">
    <source>
        <dbReference type="ARBA" id="ARBA00010701"/>
    </source>
</evidence>
<keyword evidence="3 5" id="KW-0442">Lipid degradation</keyword>
<dbReference type="OrthoDB" id="438440at2759"/>
<dbReference type="GO" id="GO:0008970">
    <property type="term" value="F:phospholipase A1 activity"/>
    <property type="evidence" value="ECO:0007669"/>
    <property type="project" value="UniProtKB-UniRule"/>
</dbReference>
<dbReference type="Pfam" id="PF01764">
    <property type="entry name" value="Lipase_3"/>
    <property type="match status" value="1"/>
</dbReference>
<keyword evidence="2 5" id="KW-0378">Hydrolase</keyword>
<protein>
    <recommendedName>
        <fullName evidence="5">Phospholipase A1</fullName>
        <ecNumber evidence="5">3.1.1.-</ecNumber>
    </recommendedName>
</protein>
<dbReference type="GO" id="GO:0016042">
    <property type="term" value="P:lipid catabolic process"/>
    <property type="evidence" value="ECO:0007669"/>
    <property type="project" value="UniProtKB-UniRule"/>
</dbReference>